<evidence type="ECO:0000259" key="14">
    <source>
        <dbReference type="PROSITE" id="PS50175"/>
    </source>
</evidence>
<dbReference type="Gene3D" id="3.10.10.10">
    <property type="entry name" value="HIV Type 1 Reverse Transcriptase, subunit A, domain 1"/>
    <property type="match status" value="1"/>
</dbReference>
<dbReference type="PROSITE" id="PS50878">
    <property type="entry name" value="RT_POL"/>
    <property type="match status" value="1"/>
</dbReference>
<dbReference type="PROSITE" id="PS00141">
    <property type="entry name" value="ASP_PROTEASE"/>
    <property type="match status" value="1"/>
</dbReference>
<evidence type="ECO:0000259" key="16">
    <source>
        <dbReference type="PROSITE" id="PS50994"/>
    </source>
</evidence>
<feature type="region of interest" description="Disordered" evidence="13">
    <location>
        <begin position="1"/>
        <end position="31"/>
    </location>
</feature>
<dbReference type="PANTHER" id="PTHR37984:SF11">
    <property type="entry name" value="INTEGRASE CATALYTIC DOMAIN-CONTAINING PROTEIN"/>
    <property type="match status" value="1"/>
</dbReference>
<dbReference type="Pfam" id="PF00665">
    <property type="entry name" value="rve"/>
    <property type="match status" value="1"/>
</dbReference>
<evidence type="ECO:0000256" key="7">
    <source>
        <dbReference type="ARBA" id="ARBA00022759"/>
    </source>
</evidence>
<dbReference type="EnsemblMetazoa" id="AALFPA23_017221.R25096">
    <property type="protein sequence ID" value="AALFPA23_017221.P25096"/>
    <property type="gene ID" value="AALFPA23_017221"/>
</dbReference>
<dbReference type="PANTHER" id="PTHR37984">
    <property type="entry name" value="PROTEIN CBG26694"/>
    <property type="match status" value="1"/>
</dbReference>
<dbReference type="InterPro" id="IPR000477">
    <property type="entry name" value="RT_dom"/>
</dbReference>
<name>A0ABM1ZCH3_AEDAL</name>
<evidence type="ECO:0000259" key="15">
    <source>
        <dbReference type="PROSITE" id="PS50878"/>
    </source>
</evidence>
<reference evidence="18" key="1">
    <citation type="journal article" date="2015" name="Proc. Natl. Acad. Sci. U.S.A.">
        <title>Genome sequence of the Asian Tiger mosquito, Aedes albopictus, reveals insights into its biology, genetics, and evolution.</title>
        <authorList>
            <person name="Chen X.G."/>
            <person name="Jiang X."/>
            <person name="Gu J."/>
            <person name="Xu M."/>
            <person name="Wu Y."/>
            <person name="Deng Y."/>
            <person name="Zhang C."/>
            <person name="Bonizzoni M."/>
            <person name="Dermauw W."/>
            <person name="Vontas J."/>
            <person name="Armbruster P."/>
            <person name="Huang X."/>
            <person name="Yang Y."/>
            <person name="Zhang H."/>
            <person name="He W."/>
            <person name="Peng H."/>
            <person name="Liu Y."/>
            <person name="Wu K."/>
            <person name="Chen J."/>
            <person name="Lirakis M."/>
            <person name="Topalis P."/>
            <person name="Van Leeuwen T."/>
            <person name="Hall A.B."/>
            <person name="Jiang X."/>
            <person name="Thorpe C."/>
            <person name="Mueller R.L."/>
            <person name="Sun C."/>
            <person name="Waterhouse R.M."/>
            <person name="Yan G."/>
            <person name="Tu Z.J."/>
            <person name="Fang X."/>
            <person name="James A.A."/>
        </authorList>
    </citation>
    <scope>NUCLEOTIDE SEQUENCE [LARGE SCALE GENOMIC DNA]</scope>
    <source>
        <strain evidence="18">Foshan</strain>
    </source>
</reference>
<keyword evidence="12" id="KW-0238">DNA-binding</keyword>
<dbReference type="SUPFAM" id="SSF53098">
    <property type="entry name" value="Ribonuclease H-like"/>
    <property type="match status" value="1"/>
</dbReference>
<dbReference type="EC" id="2.7.7.49" evidence="1"/>
<keyword evidence="2" id="KW-0645">Protease</keyword>
<dbReference type="GeneID" id="134286574"/>
<keyword evidence="4" id="KW-0548">Nucleotidyltransferase</keyword>
<dbReference type="InterPro" id="IPR001995">
    <property type="entry name" value="Peptidase_A2_cat"/>
</dbReference>
<dbReference type="Gene3D" id="4.10.60.10">
    <property type="entry name" value="Zinc finger, CCHC-type"/>
    <property type="match status" value="1"/>
</dbReference>
<dbReference type="Pfam" id="PF17921">
    <property type="entry name" value="Integrase_H2C2"/>
    <property type="match status" value="1"/>
</dbReference>
<dbReference type="Proteomes" id="UP000069940">
    <property type="component" value="Unassembled WGS sequence"/>
</dbReference>
<dbReference type="InterPro" id="IPR001878">
    <property type="entry name" value="Znf_CCHC"/>
</dbReference>
<evidence type="ECO:0000256" key="6">
    <source>
        <dbReference type="ARBA" id="ARBA00022750"/>
    </source>
</evidence>
<dbReference type="SUPFAM" id="SSF57756">
    <property type="entry name" value="Retrovirus zinc finger-like domains"/>
    <property type="match status" value="1"/>
</dbReference>
<dbReference type="SMART" id="SM00343">
    <property type="entry name" value="ZnF_C2HC"/>
    <property type="match status" value="2"/>
</dbReference>
<dbReference type="PROSITE" id="PS50175">
    <property type="entry name" value="ASP_PROT_RETROV"/>
    <property type="match status" value="1"/>
</dbReference>
<dbReference type="InterPro" id="IPR036875">
    <property type="entry name" value="Znf_CCHC_sf"/>
</dbReference>
<accession>A0ABM1ZCH3</accession>
<dbReference type="PROSITE" id="PS50994">
    <property type="entry name" value="INTEGRASE"/>
    <property type="match status" value="1"/>
</dbReference>
<evidence type="ECO:0000256" key="11">
    <source>
        <dbReference type="ARBA" id="ARBA00022918"/>
    </source>
</evidence>
<dbReference type="CDD" id="cd01647">
    <property type="entry name" value="RT_LTR"/>
    <property type="match status" value="1"/>
</dbReference>
<dbReference type="Pfam" id="PF00078">
    <property type="entry name" value="RVT_1"/>
    <property type="match status" value="1"/>
</dbReference>
<keyword evidence="11" id="KW-0695">RNA-directed DNA polymerase</keyword>
<sequence>MPGGKYVRAIPALASDGSDFEEEESVVSDDDREELEEACSDNSVEPLEENDCVVQRVRKVTRKRVDRRLVERLERMEKALFSTPERQLVAPIVPPWIAPQDRSLQNSGSQEVRTPSKPDYIGGIRWDIRPFPQAIPTSKLWTEWSRFKSNFEIATDLNNVSETSRGKLLYLLMGEQLQGLITAAKLCPSFDDPQCYSILTRNIGTYLRSLVDTTAEHEEFTRLKQESNESVVTFYARVVEKACMCGYGEDENRFIRSQILQGMSNRDVANAARTYNHDTQTVIQAATRAEAFNINAGPSKVEGIMEVANTSSNRQFGQKRFASRGWETRDRGGASGPPNRRRELQNRFVGKRNRCFRCDRPKHNGKPCPALYKSCNTCNERGHFSATCRKKRVVNQLDISKEDDEPLKNEQLVNSLTLSDVLVNCYVGSSKPVSFLIDSGADANVIGGKDWESLEKQVRIGTVKLEFVDSSAHPDVKAYAADQPMSVSKIFWALVEVEGLDKPVVRAKFLVIPKGRRSLLGRETAADLKLLLVGQAVNSSEQEQEGDVEIFPKVPGVKVNFSIDRSIPPVRNAYFNVPAAFREAARARLEEMESKGIIERVMTAPQWISGMSAVPKGKGDFRLVVNMRAPNKAIKREYFRLPLMNEMKAKLHGARYFTKLDLTSAYYHLELGRESRELTTFLAESGMYRFTRLMFGVNCAPEIFQREMTRILEGIDNVIVFIDDILIFADTLENLRKTVAQVLKALRKNNLTLNEAKCEFDRERVKFLGHELDKDGFHVDEVKVNSIQNFREPSTVSELRSFLGLASYVSPFIQNFADLTSPLWKVASSRTWQWGLEQTEAFEKTKSKIIHSTVALGYFSENDKTVLYTDASPVALGAVLTQENQNGSRRIISFASKALTATEKKHFTLRTDARGVSFILNRTREDPKRVLTRADGWALRLSPYDYDVEFIRGRENIADPSSRLSGGTPEPFNEDTSPWEIASLEANSIQFLTEDEIREATKQDQELIKLTNALQSGDWPKDLRRFQSMREDICVKDGVILKDGRAVIPKSLQEKALNIAHEGHPLAAKLKTILRERVWWPGMAQDAEKWVRTCQSCAINGRPEKTTPMVRTVIPKTAWETIAIDFNGPYAKFGGIHILVIVDYRSRYLIARPVKSTSFEQTKKVLDEVFDIEGFPECIKSDNGPPFNGDDYGRFCHERGIKTVFSTPHFPQQNGMVENYMKIINKSMSVAASSGGNYNEELQSAVRAHNAASHTVTKMPPEVIMHGRKIKRGLPLIDRKLLDYDNSGIDERDRAMKIQAKHREDARRGARKCQLKPGDTVIVERQTRAKGDSRFGTQRYTVMEERNGNLVLGDDEGRTIKRHVSQTKKVVEWREQSFGHPEAEDAIPTQRATRNRKIPKHLQDFICMADVNEN</sequence>
<dbReference type="Gene3D" id="3.30.420.10">
    <property type="entry name" value="Ribonuclease H-like superfamily/Ribonuclease H"/>
    <property type="match status" value="1"/>
</dbReference>
<dbReference type="RefSeq" id="XP_062704189.1">
    <property type="nucleotide sequence ID" value="XM_062848205.1"/>
</dbReference>
<evidence type="ECO:0000313" key="17">
    <source>
        <dbReference type="EnsemblMetazoa" id="AALFPA23_017221.P25096"/>
    </source>
</evidence>
<dbReference type="InterPro" id="IPR012337">
    <property type="entry name" value="RNaseH-like_sf"/>
</dbReference>
<keyword evidence="18" id="KW-1185">Reference proteome</keyword>
<keyword evidence="10" id="KW-0229">DNA integration</keyword>
<dbReference type="InterPro" id="IPR036397">
    <property type="entry name" value="RNaseH_sf"/>
</dbReference>
<keyword evidence="6" id="KW-0064">Aspartyl protease</keyword>
<feature type="compositionally biased region" description="Acidic residues" evidence="13">
    <location>
        <begin position="18"/>
        <end position="31"/>
    </location>
</feature>
<organism evidence="17 18">
    <name type="scientific">Aedes albopictus</name>
    <name type="common">Asian tiger mosquito</name>
    <name type="synonym">Stegomyia albopicta</name>
    <dbReference type="NCBI Taxonomy" id="7160"/>
    <lineage>
        <taxon>Eukaryota</taxon>
        <taxon>Metazoa</taxon>
        <taxon>Ecdysozoa</taxon>
        <taxon>Arthropoda</taxon>
        <taxon>Hexapoda</taxon>
        <taxon>Insecta</taxon>
        <taxon>Pterygota</taxon>
        <taxon>Neoptera</taxon>
        <taxon>Endopterygota</taxon>
        <taxon>Diptera</taxon>
        <taxon>Nematocera</taxon>
        <taxon>Culicoidea</taxon>
        <taxon>Culicidae</taxon>
        <taxon>Culicinae</taxon>
        <taxon>Aedini</taxon>
        <taxon>Aedes</taxon>
        <taxon>Stegomyia</taxon>
    </lineage>
</organism>
<protein>
    <recommendedName>
        <fullName evidence="1">RNA-directed DNA polymerase</fullName>
        <ecNumber evidence="1">2.7.7.49</ecNumber>
    </recommendedName>
</protein>
<keyword evidence="9" id="KW-0460">Magnesium</keyword>
<dbReference type="InterPro" id="IPR043128">
    <property type="entry name" value="Rev_trsase/Diguanyl_cyclase"/>
</dbReference>
<dbReference type="InterPro" id="IPR043502">
    <property type="entry name" value="DNA/RNA_pol_sf"/>
</dbReference>
<dbReference type="InterPro" id="IPR001584">
    <property type="entry name" value="Integrase_cat-core"/>
</dbReference>
<dbReference type="SUPFAM" id="SSF56672">
    <property type="entry name" value="DNA/RNA polymerases"/>
    <property type="match status" value="1"/>
</dbReference>
<evidence type="ECO:0000256" key="1">
    <source>
        <dbReference type="ARBA" id="ARBA00012493"/>
    </source>
</evidence>
<dbReference type="InterPro" id="IPR041577">
    <property type="entry name" value="RT_RNaseH_2"/>
</dbReference>
<keyword evidence="3" id="KW-0808">Transferase</keyword>
<keyword evidence="5" id="KW-0540">Nuclease</keyword>
<dbReference type="InterPro" id="IPR001969">
    <property type="entry name" value="Aspartic_peptidase_AS"/>
</dbReference>
<dbReference type="InterPro" id="IPR041588">
    <property type="entry name" value="Integrase_H2C2"/>
</dbReference>
<evidence type="ECO:0000256" key="5">
    <source>
        <dbReference type="ARBA" id="ARBA00022722"/>
    </source>
</evidence>
<reference evidence="17" key="2">
    <citation type="submission" date="2025-05" db="UniProtKB">
        <authorList>
            <consortium name="EnsemblMetazoa"/>
        </authorList>
    </citation>
    <scope>IDENTIFICATION</scope>
    <source>
        <strain evidence="17">Foshan</strain>
    </source>
</reference>
<feature type="region of interest" description="Disordered" evidence="13">
    <location>
        <begin position="322"/>
        <end position="342"/>
    </location>
</feature>
<evidence type="ECO:0000256" key="4">
    <source>
        <dbReference type="ARBA" id="ARBA00022695"/>
    </source>
</evidence>
<keyword evidence="8" id="KW-0378">Hydrolase</keyword>
<evidence type="ECO:0000256" key="9">
    <source>
        <dbReference type="ARBA" id="ARBA00022842"/>
    </source>
</evidence>
<dbReference type="Gene3D" id="1.10.340.70">
    <property type="match status" value="1"/>
</dbReference>
<dbReference type="Gene3D" id="3.30.70.270">
    <property type="match status" value="2"/>
</dbReference>
<evidence type="ECO:0000256" key="3">
    <source>
        <dbReference type="ARBA" id="ARBA00022679"/>
    </source>
</evidence>
<proteinExistence type="predicted"/>
<evidence type="ECO:0000256" key="8">
    <source>
        <dbReference type="ARBA" id="ARBA00022801"/>
    </source>
</evidence>
<evidence type="ECO:0000256" key="2">
    <source>
        <dbReference type="ARBA" id="ARBA00022670"/>
    </source>
</evidence>
<feature type="domain" description="Integrase catalytic" evidence="16">
    <location>
        <begin position="1111"/>
        <end position="1269"/>
    </location>
</feature>
<keyword evidence="7" id="KW-0255">Endonuclease</keyword>
<evidence type="ECO:0000256" key="12">
    <source>
        <dbReference type="ARBA" id="ARBA00023125"/>
    </source>
</evidence>
<evidence type="ECO:0000256" key="10">
    <source>
        <dbReference type="ARBA" id="ARBA00022908"/>
    </source>
</evidence>
<feature type="domain" description="Reverse transcriptase" evidence="15">
    <location>
        <begin position="595"/>
        <end position="772"/>
    </location>
</feature>
<feature type="domain" description="Peptidase A2" evidence="14">
    <location>
        <begin position="433"/>
        <end position="524"/>
    </location>
</feature>
<evidence type="ECO:0000256" key="13">
    <source>
        <dbReference type="SAM" id="MobiDB-lite"/>
    </source>
</evidence>
<evidence type="ECO:0000313" key="18">
    <source>
        <dbReference type="Proteomes" id="UP000069940"/>
    </source>
</evidence>
<dbReference type="Pfam" id="PF17919">
    <property type="entry name" value="RT_RNaseH_2"/>
    <property type="match status" value="1"/>
</dbReference>
<dbReference type="InterPro" id="IPR050951">
    <property type="entry name" value="Retrovirus_Pol_polyprotein"/>
</dbReference>